<dbReference type="GO" id="GO:0004175">
    <property type="term" value="F:endopeptidase activity"/>
    <property type="evidence" value="ECO:0007669"/>
    <property type="project" value="UniProtKB-ARBA"/>
</dbReference>
<dbReference type="Proteomes" id="UP000298653">
    <property type="component" value="Chromosome"/>
</dbReference>
<evidence type="ECO:0000256" key="1">
    <source>
        <dbReference type="SAM" id="Phobius"/>
    </source>
</evidence>
<accession>A0A4P8I930</accession>
<evidence type="ECO:0000259" key="2">
    <source>
        <dbReference type="Pfam" id="PF02517"/>
    </source>
</evidence>
<keyword evidence="1" id="KW-0472">Membrane</keyword>
<keyword evidence="1" id="KW-0812">Transmembrane</keyword>
<dbReference type="GO" id="GO:0080120">
    <property type="term" value="P:CAAX-box protein maturation"/>
    <property type="evidence" value="ECO:0007669"/>
    <property type="project" value="UniProtKB-ARBA"/>
</dbReference>
<gene>
    <name evidence="3" type="ORF">AR1Y2_0442</name>
</gene>
<dbReference type="PANTHER" id="PTHR36435">
    <property type="entry name" value="SLR1288 PROTEIN"/>
    <property type="match status" value="1"/>
</dbReference>
<feature type="transmembrane region" description="Helical" evidence="1">
    <location>
        <begin position="60"/>
        <end position="80"/>
    </location>
</feature>
<keyword evidence="1" id="KW-1133">Transmembrane helix</keyword>
<reference evidence="3 4" key="1">
    <citation type="submission" date="2019-05" db="EMBL/GenBank/DDBJ databases">
        <title>Complete genome sequencing of Anaerostipes rhamnosivorans.</title>
        <authorList>
            <person name="Bui T.P.N."/>
            <person name="de Vos W.M."/>
        </authorList>
    </citation>
    <scope>NUCLEOTIDE SEQUENCE [LARGE SCALE GENOMIC DNA]</scope>
    <source>
        <strain evidence="3 4">1y2</strain>
    </source>
</reference>
<evidence type="ECO:0000313" key="4">
    <source>
        <dbReference type="Proteomes" id="UP000298653"/>
    </source>
</evidence>
<feature type="transmembrane region" description="Helical" evidence="1">
    <location>
        <begin position="30"/>
        <end position="48"/>
    </location>
</feature>
<dbReference type="KEGG" id="arf:AR1Y2_0442"/>
<feature type="transmembrane region" description="Helical" evidence="1">
    <location>
        <begin position="199"/>
        <end position="217"/>
    </location>
</feature>
<keyword evidence="4" id="KW-1185">Reference proteome</keyword>
<dbReference type="PANTHER" id="PTHR36435:SF1">
    <property type="entry name" value="CAAX AMINO TERMINAL PROTEASE FAMILY PROTEIN"/>
    <property type="match status" value="1"/>
</dbReference>
<dbReference type="RefSeq" id="WP_243118827.1">
    <property type="nucleotide sequence ID" value="NZ_CP040058.1"/>
</dbReference>
<sequence>MNENIKQFIVYYLFYRLCGQVCSLFGMPGLFPNAVSGICFMFFSRAILAEDKRQPFTITTGLILFTIAFFFLTQYLTFWLGQLFHGYSPYFDQEIKQSPFLVKIAVVGFISPAAEEILFRRFLYQGLKPMGLKKASLASSIVFGLCHGNAVQGIYSALWGMALCFLYEKHQDLRIPMMIHMLGNLLSLTPILRLSLVDSYFTVCLTLICAFVVCMTVKKKGEWL</sequence>
<dbReference type="EMBL" id="CP040058">
    <property type="protein sequence ID" value="QCP33896.1"/>
    <property type="molecule type" value="Genomic_DNA"/>
</dbReference>
<feature type="domain" description="CAAX prenyl protease 2/Lysostaphin resistance protein A-like" evidence="2">
    <location>
        <begin position="100"/>
        <end position="185"/>
    </location>
</feature>
<evidence type="ECO:0000313" key="3">
    <source>
        <dbReference type="EMBL" id="QCP33896.1"/>
    </source>
</evidence>
<dbReference type="AlphaFoldDB" id="A0A4P8I930"/>
<dbReference type="Pfam" id="PF02517">
    <property type="entry name" value="Rce1-like"/>
    <property type="match status" value="1"/>
</dbReference>
<organism evidence="3 4">
    <name type="scientific">Anaerostipes rhamnosivorans</name>
    <dbReference type="NCBI Taxonomy" id="1229621"/>
    <lineage>
        <taxon>Bacteria</taxon>
        <taxon>Bacillati</taxon>
        <taxon>Bacillota</taxon>
        <taxon>Clostridia</taxon>
        <taxon>Lachnospirales</taxon>
        <taxon>Lachnospiraceae</taxon>
        <taxon>Anaerostipes</taxon>
    </lineage>
</organism>
<name>A0A4P8I930_9FIRM</name>
<dbReference type="InterPro" id="IPR003675">
    <property type="entry name" value="Rce1/LyrA-like_dom"/>
</dbReference>
<dbReference type="InterPro" id="IPR052710">
    <property type="entry name" value="CAAX_protease"/>
</dbReference>
<protein>
    <recommendedName>
        <fullName evidence="2">CAAX prenyl protease 2/Lysostaphin resistance protein A-like domain-containing protein</fullName>
    </recommendedName>
</protein>
<proteinExistence type="predicted"/>